<evidence type="ECO:0000256" key="3">
    <source>
        <dbReference type="ARBA" id="ARBA00022837"/>
    </source>
</evidence>
<dbReference type="GO" id="GO:0005975">
    <property type="term" value="P:carbohydrate metabolic process"/>
    <property type="evidence" value="ECO:0007669"/>
    <property type="project" value="InterPro"/>
</dbReference>
<keyword evidence="5" id="KW-0732">Signal</keyword>
<feature type="transmembrane region" description="Helical" evidence="4">
    <location>
        <begin position="495"/>
        <end position="514"/>
    </location>
</feature>
<protein>
    <recommendedName>
        <fullName evidence="10">Glycoside hydrolase family 92 protein</fullName>
    </recommendedName>
</protein>
<dbReference type="GO" id="GO:0030246">
    <property type="term" value="F:carbohydrate binding"/>
    <property type="evidence" value="ECO:0007669"/>
    <property type="project" value="InterPro"/>
</dbReference>
<dbReference type="GO" id="GO:0005829">
    <property type="term" value="C:cytosol"/>
    <property type="evidence" value="ECO:0007669"/>
    <property type="project" value="TreeGrafter"/>
</dbReference>
<sequence>MKKTVIFLGLISALNVSAETADYTQYVNPLMGTQSSFELSTGNTYPVIARPWGMNFWTPVTGKMGDGWQYTYDAYKIRGFEQTHQPSPWINDYGQFAIMPVTGSAKFNEDDRASWFSHKAEEARPYYYKEYLADHDVVAEMTPTDRAAMFRFTFPENDSSFVVVDAYDRGSAIRIIPEKNRIVGYTTRNSGGVPENFRNYFVVEFDKPFTYCATFSNDTVPSKPDGTAGISLKPGVLEQENFHTGALIGFRTGKGERVHARVASSFISPEQAELNLKELADRDFDKLVSDNRQAWNDVLGRVEIEDDSNNDRLRNFYSCLYRSLLFPRKFYEIDASSKVVHYSPYNGEVKPGYMYTDTGLWDTFRSATHDIACDGVYMSELSNSEQSKYIGWQGGFYNIAKIVGTGLLVYLAGVIIRYAGGDASGALPETVRNANRIGWSWVMALVGAIMLIIGVYHIFVLPSGGTKDCRKERSASDVARELTTVLGEFFRKKHIWYCLTFNIPFVVYAVLAYFQPTGGVIISAGIILEYFGYGFGFVGLTLFMMQQVAPGKHQMAHYAFASGIMNFGVMLPGMLSGWVCNMLGGYTLFFIVVTILTIVPPLVTYFVPFKYNDDGSLIAPAVDGALTQGEGTE</sequence>
<evidence type="ECO:0000259" key="7">
    <source>
        <dbReference type="Pfam" id="PF17678"/>
    </source>
</evidence>
<dbReference type="Gene3D" id="2.70.98.10">
    <property type="match status" value="1"/>
</dbReference>
<name>A0A4Z0V7S7_9BACT</name>
<evidence type="ECO:0000256" key="4">
    <source>
        <dbReference type="SAM" id="Phobius"/>
    </source>
</evidence>
<evidence type="ECO:0000313" key="9">
    <source>
        <dbReference type="Proteomes" id="UP000297635"/>
    </source>
</evidence>
<dbReference type="Pfam" id="PF17678">
    <property type="entry name" value="Glyco_hydro_92N"/>
    <property type="match status" value="1"/>
</dbReference>
<gene>
    <name evidence="8" type="ORF">EZ315_09275</name>
</gene>
<dbReference type="InterPro" id="IPR036259">
    <property type="entry name" value="MFS_trans_sf"/>
</dbReference>
<comment type="subunit">
    <text evidence="2">Monomer.</text>
</comment>
<accession>A0A4Z0V7S7</accession>
<evidence type="ECO:0000259" key="6">
    <source>
        <dbReference type="Pfam" id="PF07971"/>
    </source>
</evidence>
<dbReference type="SUPFAM" id="SSF103473">
    <property type="entry name" value="MFS general substrate transporter"/>
    <property type="match status" value="1"/>
</dbReference>
<evidence type="ECO:0000313" key="8">
    <source>
        <dbReference type="EMBL" id="TGG40841.1"/>
    </source>
</evidence>
<evidence type="ECO:0000256" key="5">
    <source>
        <dbReference type="SAM" id="SignalP"/>
    </source>
</evidence>
<dbReference type="Gene3D" id="1.20.1250.20">
    <property type="entry name" value="MFS general substrate transporter like domains"/>
    <property type="match status" value="1"/>
</dbReference>
<organism evidence="8 9">
    <name type="scientific">Duncaniella freteri</name>
    <dbReference type="NCBI Taxonomy" id="2530391"/>
    <lineage>
        <taxon>Bacteria</taxon>
        <taxon>Pseudomonadati</taxon>
        <taxon>Bacteroidota</taxon>
        <taxon>Bacteroidia</taxon>
        <taxon>Bacteroidales</taxon>
        <taxon>Muribaculaceae</taxon>
        <taxon>Duncaniella</taxon>
    </lineage>
</organism>
<dbReference type="InterPro" id="IPR050883">
    <property type="entry name" value="PNGase"/>
</dbReference>
<feature type="transmembrane region" description="Helical" evidence="4">
    <location>
        <begin position="438"/>
        <end position="461"/>
    </location>
</feature>
<dbReference type="InterPro" id="IPR008928">
    <property type="entry name" value="6-hairpin_glycosidase_sf"/>
</dbReference>
<proteinExistence type="predicted"/>
<reference evidence="8 9" key="1">
    <citation type="submission" date="2019-02" db="EMBL/GenBank/DDBJ databases">
        <title>Isolation and identification of novel species under the genus Muribaculum.</title>
        <authorList>
            <person name="Miyake S."/>
            <person name="Ding Y."/>
            <person name="Low A."/>
            <person name="Soh M."/>
            <person name="Seedorf H."/>
        </authorList>
    </citation>
    <scope>NUCLEOTIDE SEQUENCE [LARGE SCALE GENOMIC DNA]</scope>
    <source>
        <strain evidence="8 9">TLL-A3</strain>
    </source>
</reference>
<feature type="chain" id="PRO_5021376396" description="Glycoside hydrolase family 92 protein" evidence="5">
    <location>
        <begin position="19"/>
        <end position="633"/>
    </location>
</feature>
<dbReference type="Proteomes" id="UP000297635">
    <property type="component" value="Unassembled WGS sequence"/>
</dbReference>
<dbReference type="GO" id="GO:0000224">
    <property type="term" value="F:peptide-N4-(N-acetyl-beta-glucosaminyl)asparagine amidase activity"/>
    <property type="evidence" value="ECO:0007669"/>
    <property type="project" value="TreeGrafter"/>
</dbReference>
<dbReference type="GO" id="GO:0006516">
    <property type="term" value="P:glycoprotein catabolic process"/>
    <property type="evidence" value="ECO:0007669"/>
    <property type="project" value="TreeGrafter"/>
</dbReference>
<feature type="transmembrane region" description="Helical" evidence="4">
    <location>
        <begin position="555"/>
        <end position="579"/>
    </location>
</feature>
<feature type="transmembrane region" description="Helical" evidence="4">
    <location>
        <begin position="520"/>
        <end position="543"/>
    </location>
</feature>
<dbReference type="NCBIfam" id="TIGR01180">
    <property type="entry name" value="aman2_put"/>
    <property type="match status" value="1"/>
</dbReference>
<feature type="domain" description="Glycosyl hydrolase family 92" evidence="6">
    <location>
        <begin position="271"/>
        <end position="368"/>
    </location>
</feature>
<dbReference type="PANTHER" id="PTHR12143:SF43">
    <property type="entry name" value="PUTATIVE-RELATED"/>
    <property type="match status" value="1"/>
</dbReference>
<dbReference type="EMBL" id="SJSA01000001">
    <property type="protein sequence ID" value="TGG40841.1"/>
    <property type="molecule type" value="Genomic_DNA"/>
</dbReference>
<dbReference type="PANTHER" id="PTHR12143">
    <property type="entry name" value="PEPTIDE N-GLYCANASE PNGASE -RELATED"/>
    <property type="match status" value="1"/>
</dbReference>
<dbReference type="AlphaFoldDB" id="A0A4Z0V7S7"/>
<dbReference type="SUPFAM" id="SSF48208">
    <property type="entry name" value="Six-hairpin glycosidases"/>
    <property type="match status" value="1"/>
</dbReference>
<evidence type="ECO:0008006" key="10">
    <source>
        <dbReference type="Google" id="ProtNLM"/>
    </source>
</evidence>
<keyword evidence="4" id="KW-1133">Transmembrane helix</keyword>
<evidence type="ECO:0000256" key="1">
    <source>
        <dbReference type="ARBA" id="ARBA00001913"/>
    </source>
</evidence>
<keyword evidence="4" id="KW-0812">Transmembrane</keyword>
<feature type="transmembrane region" description="Helical" evidence="4">
    <location>
        <begin position="585"/>
        <end position="607"/>
    </location>
</feature>
<keyword evidence="4" id="KW-0472">Membrane</keyword>
<dbReference type="InterPro" id="IPR041371">
    <property type="entry name" value="GH92_N"/>
</dbReference>
<feature type="domain" description="Glycosyl hydrolase family 92 N-terminal" evidence="7">
    <location>
        <begin position="26"/>
        <end position="265"/>
    </location>
</feature>
<comment type="cofactor">
    <cofactor evidence="1">
        <name>Ca(2+)</name>
        <dbReference type="ChEBI" id="CHEBI:29108"/>
    </cofactor>
</comment>
<dbReference type="InterPro" id="IPR014718">
    <property type="entry name" value="GH-type_carb-bd"/>
</dbReference>
<dbReference type="InterPro" id="IPR005887">
    <property type="entry name" value="GH92_a_mannosidase_put"/>
</dbReference>
<comment type="caution">
    <text evidence="8">The sequence shown here is derived from an EMBL/GenBank/DDBJ whole genome shotgun (WGS) entry which is preliminary data.</text>
</comment>
<keyword evidence="3" id="KW-0106">Calcium</keyword>
<evidence type="ECO:0000256" key="2">
    <source>
        <dbReference type="ARBA" id="ARBA00011245"/>
    </source>
</evidence>
<keyword evidence="9" id="KW-1185">Reference proteome</keyword>
<dbReference type="Pfam" id="PF07971">
    <property type="entry name" value="Glyco_hydro_92"/>
    <property type="match status" value="1"/>
</dbReference>
<dbReference type="InterPro" id="IPR012939">
    <property type="entry name" value="Glyco_hydro_92"/>
</dbReference>
<feature type="signal peptide" evidence="5">
    <location>
        <begin position="1"/>
        <end position="18"/>
    </location>
</feature>